<dbReference type="EMBL" id="CP006011">
    <property type="protein sequence ID" value="AGN99716.1"/>
    <property type="molecule type" value="Genomic_DNA"/>
</dbReference>
<dbReference type="KEGG" id="lrt:LRI_1507"/>
<dbReference type="HOGENOM" id="CLU_3044759_0_0_9"/>
<evidence type="ECO:0000313" key="1">
    <source>
        <dbReference type="EMBL" id="AGN99716.1"/>
    </source>
</evidence>
<dbReference type="Proteomes" id="UP000014360">
    <property type="component" value="Chromosome"/>
</dbReference>
<evidence type="ECO:0000313" key="2">
    <source>
        <dbReference type="Proteomes" id="UP000014360"/>
    </source>
</evidence>
<dbReference type="AlphaFoldDB" id="R9WII7"/>
<gene>
    <name evidence="1" type="ORF">LRI_1507</name>
</gene>
<sequence>MTSKIIDLSYTIEMYRELKLMEINPIKLIDVWNDLRNEQIIDANGQPINKDGDK</sequence>
<dbReference type="RefSeq" id="WP_016497038.1">
    <property type="nucleotide sequence ID" value="NC_021494.1"/>
</dbReference>
<organism evidence="1 2">
    <name type="scientific">Limosilactobacillus reuteri I5007</name>
    <dbReference type="NCBI Taxonomy" id="1340495"/>
    <lineage>
        <taxon>Bacteria</taxon>
        <taxon>Bacillati</taxon>
        <taxon>Bacillota</taxon>
        <taxon>Bacilli</taxon>
        <taxon>Lactobacillales</taxon>
        <taxon>Lactobacillaceae</taxon>
        <taxon>Limosilactobacillus</taxon>
    </lineage>
</organism>
<accession>R9WII7</accession>
<protein>
    <submittedName>
        <fullName evidence="1">Uncharacterized protein</fullName>
    </submittedName>
</protein>
<proteinExistence type="predicted"/>
<dbReference type="PATRIC" id="fig|1340495.3.peg.1509"/>
<name>R9WII7_LIMRT</name>
<reference evidence="1 2" key="1">
    <citation type="submission" date="2013-06" db="EMBL/GenBank/DDBJ databases">
        <title>The Complete Genome Sequence of Lactobacillus reuteri I5007, a Probiotic Strain Isolated from Healthy Pig.</title>
        <authorList>
            <person name="Hou C."/>
            <person name="Qiao S."/>
            <person name="Zeng X."/>
            <person name="Ma X."/>
            <person name="Yang F."/>
        </authorList>
    </citation>
    <scope>NUCLEOTIDE SEQUENCE [LARGE SCALE GENOMIC DNA]</scope>
    <source>
        <strain evidence="1 2">I5007</strain>
    </source>
</reference>